<accession>A0AAE3N9W7</accession>
<sequence>MPAKDQKVRGEDVIDGAIAKAYEGVTSSEQWYAALDAFRAGVDATFFHWVEADPLGQRVTNSLVSHEAPEAKAREYNEHHAAGDLRLQAGLALQPGQFMLDHEHFDARTRSRHPIYAQWLPSVGLYHTLGMMLGREDTHLNFYAALREHRAPAFDEKARRFAQRVAPHLARAQGLRHRLVGLEVAASAGMAALDALGHAVWVVDAGSRVHQANRAAAVRMQSGAALDVRHGRLCMREPQAQAAWLAQLAGAMAGPHARAGGFVARSAAGLLKFTVLPLHADHTVTHSAPQALALLVLAPPAGADLLSAAQLESLLGLTPTEARLAVHLAQGRTIKDFAAIEGASWHTARTHLRNVLRKTGSKRQLEVVTLVRGLAG</sequence>
<dbReference type="InterPro" id="IPR000792">
    <property type="entry name" value="Tscrpt_reg_LuxR_C"/>
</dbReference>
<dbReference type="SUPFAM" id="SSF46894">
    <property type="entry name" value="C-terminal effector domain of the bipartite response regulators"/>
    <property type="match status" value="1"/>
</dbReference>
<organism evidence="2 3">
    <name type="scientific">Xenophilus arseniciresistens</name>
    <dbReference type="NCBI Taxonomy" id="1283306"/>
    <lineage>
        <taxon>Bacteria</taxon>
        <taxon>Pseudomonadati</taxon>
        <taxon>Pseudomonadota</taxon>
        <taxon>Betaproteobacteria</taxon>
        <taxon>Burkholderiales</taxon>
        <taxon>Comamonadaceae</taxon>
        <taxon>Xenophilus</taxon>
    </lineage>
</organism>
<reference evidence="2" key="1">
    <citation type="submission" date="2023-01" db="EMBL/GenBank/DDBJ databases">
        <title>Xenophilus mangrovi sp. nov., isolated from soil of Mangrove nature reserve.</title>
        <authorList>
            <person name="Xu S."/>
            <person name="Liu Z."/>
            <person name="Xu Y."/>
        </authorList>
    </citation>
    <scope>NUCLEOTIDE SEQUENCE</scope>
    <source>
        <strain evidence="2">YW8</strain>
    </source>
</reference>
<protein>
    <submittedName>
        <fullName evidence="2">Helix-turn-helix transcriptional regulator</fullName>
    </submittedName>
</protein>
<feature type="domain" description="HTH luxR-type" evidence="1">
    <location>
        <begin position="314"/>
        <end position="371"/>
    </location>
</feature>
<dbReference type="AlphaFoldDB" id="A0AAE3N9W7"/>
<dbReference type="Proteomes" id="UP001212602">
    <property type="component" value="Unassembled WGS sequence"/>
</dbReference>
<dbReference type="RefSeq" id="WP_271429935.1">
    <property type="nucleotide sequence ID" value="NZ_JAQIPB010000011.1"/>
</dbReference>
<dbReference type="InterPro" id="IPR016032">
    <property type="entry name" value="Sig_transdc_resp-reg_C-effctor"/>
</dbReference>
<evidence type="ECO:0000313" key="2">
    <source>
        <dbReference type="EMBL" id="MDA7418725.1"/>
    </source>
</evidence>
<dbReference type="GO" id="GO:0006355">
    <property type="term" value="P:regulation of DNA-templated transcription"/>
    <property type="evidence" value="ECO:0007669"/>
    <property type="project" value="InterPro"/>
</dbReference>
<name>A0AAE3N9W7_9BURK</name>
<keyword evidence="3" id="KW-1185">Reference proteome</keyword>
<dbReference type="GO" id="GO:0003677">
    <property type="term" value="F:DNA binding"/>
    <property type="evidence" value="ECO:0007669"/>
    <property type="project" value="InterPro"/>
</dbReference>
<gene>
    <name evidence="2" type="ORF">PGB34_20320</name>
</gene>
<comment type="caution">
    <text evidence="2">The sequence shown here is derived from an EMBL/GenBank/DDBJ whole genome shotgun (WGS) entry which is preliminary data.</text>
</comment>
<dbReference type="InterPro" id="IPR036388">
    <property type="entry name" value="WH-like_DNA-bd_sf"/>
</dbReference>
<evidence type="ECO:0000259" key="1">
    <source>
        <dbReference type="SMART" id="SM00421"/>
    </source>
</evidence>
<proteinExistence type="predicted"/>
<evidence type="ECO:0000313" key="3">
    <source>
        <dbReference type="Proteomes" id="UP001212602"/>
    </source>
</evidence>
<dbReference type="SMART" id="SM00421">
    <property type="entry name" value="HTH_LUXR"/>
    <property type="match status" value="1"/>
</dbReference>
<dbReference type="Gene3D" id="1.10.10.10">
    <property type="entry name" value="Winged helix-like DNA-binding domain superfamily/Winged helix DNA-binding domain"/>
    <property type="match status" value="1"/>
</dbReference>
<dbReference type="EMBL" id="JAQIPB010000011">
    <property type="protein sequence ID" value="MDA7418725.1"/>
    <property type="molecule type" value="Genomic_DNA"/>
</dbReference>